<proteinExistence type="predicted"/>
<keyword evidence="2" id="KW-0808">Transferase</keyword>
<gene>
    <name evidence="2" type="ORF">WS74_0637</name>
</gene>
<reference evidence="3" key="2">
    <citation type="submission" date="2014-08" db="EMBL/GenBank/DDBJ databases">
        <title>Complete genome of Weissella ceti strain WS74 isolated from diseased rainbow trout in Brazil.</title>
        <authorList>
            <person name="Figueiredo H.C.P."/>
            <person name="Leal C.A.G."/>
            <person name="Pereira F.L."/>
            <person name="Soares S.C."/>
            <person name="Dorella F.A."/>
            <person name="Carvalho A.F."/>
            <person name="Azevedo V.A.C."/>
        </authorList>
    </citation>
    <scope>NUCLEOTIDE SEQUENCE [LARGE SCALE GENOMIC DNA]</scope>
    <source>
        <strain evidence="3">WS74</strain>
    </source>
</reference>
<dbReference type="InterPro" id="IPR016181">
    <property type="entry name" value="Acyl_CoA_acyltransferase"/>
</dbReference>
<dbReference type="PATRIC" id="fig|759620.7.peg.661"/>
<dbReference type="OrthoDB" id="9797178at2"/>
<evidence type="ECO:0000259" key="1">
    <source>
        <dbReference type="PROSITE" id="PS51186"/>
    </source>
</evidence>
<name>A0A075TVI5_9LACO</name>
<dbReference type="EMBL" id="CP009223">
    <property type="protein sequence ID" value="AIM62889.1"/>
    <property type="molecule type" value="Genomic_DNA"/>
</dbReference>
<accession>A0A075TVI5</accession>
<dbReference type="InterPro" id="IPR000182">
    <property type="entry name" value="GNAT_dom"/>
</dbReference>
<dbReference type="Pfam" id="PF00583">
    <property type="entry name" value="Acetyltransf_1"/>
    <property type="match status" value="1"/>
</dbReference>
<dbReference type="Proteomes" id="UP000029079">
    <property type="component" value="Chromosome"/>
</dbReference>
<organism evidence="2 3">
    <name type="scientific">Weissella ceti</name>
    <dbReference type="NCBI Taxonomy" id="759620"/>
    <lineage>
        <taxon>Bacteria</taxon>
        <taxon>Bacillati</taxon>
        <taxon>Bacillota</taxon>
        <taxon>Bacilli</taxon>
        <taxon>Lactobacillales</taxon>
        <taxon>Lactobacillaceae</taxon>
        <taxon>Weissella</taxon>
    </lineage>
</organism>
<dbReference type="CDD" id="cd04301">
    <property type="entry name" value="NAT_SF"/>
    <property type="match status" value="1"/>
</dbReference>
<dbReference type="KEGG" id="wct:WS74_0637"/>
<dbReference type="Gene3D" id="3.40.630.30">
    <property type="match status" value="1"/>
</dbReference>
<dbReference type="KEGG" id="wce:WS08_0635"/>
<dbReference type="KEGG" id="wci:WS105_0697"/>
<dbReference type="GO" id="GO:0016747">
    <property type="term" value="F:acyltransferase activity, transferring groups other than amino-acyl groups"/>
    <property type="evidence" value="ECO:0007669"/>
    <property type="project" value="InterPro"/>
</dbReference>
<protein>
    <submittedName>
        <fullName evidence="2">GNAT family acetyltransferase</fullName>
    </submittedName>
</protein>
<reference evidence="2 3" key="1">
    <citation type="journal article" date="2014" name="Genome Announc.">
        <title>Complete Genome Sequences of Fish Pathogenic Weissella ceti Strains WS74 and WS105.</title>
        <authorList>
            <person name="Figueiredo H.C."/>
            <person name="Leal C.A."/>
            <person name="Dorella F.A."/>
            <person name="Carvalho A.F."/>
            <person name="Soares S.C."/>
            <person name="Pereira F.L."/>
            <person name="Azevedo V.A."/>
        </authorList>
    </citation>
    <scope>NUCLEOTIDE SEQUENCE [LARGE SCALE GENOMIC DNA]</scope>
    <source>
        <strain evidence="2 3">WS74</strain>
    </source>
</reference>
<feature type="domain" description="N-acetyltransferase" evidence="1">
    <location>
        <begin position="1"/>
        <end position="140"/>
    </location>
</feature>
<evidence type="ECO:0000313" key="3">
    <source>
        <dbReference type="Proteomes" id="UP000029079"/>
    </source>
</evidence>
<dbReference type="RefSeq" id="WP_009765268.1">
    <property type="nucleotide sequence ID" value="NZ_CP009223.1"/>
</dbReference>
<evidence type="ECO:0000313" key="2">
    <source>
        <dbReference type="EMBL" id="AIM62889.1"/>
    </source>
</evidence>
<keyword evidence="3" id="KW-1185">Reference proteome</keyword>
<dbReference type="SUPFAM" id="SSF55729">
    <property type="entry name" value="Acyl-CoA N-acyltransferases (Nat)"/>
    <property type="match status" value="1"/>
</dbReference>
<dbReference type="STRING" id="759620.WS105_0697"/>
<sequence length="163" mass="17539">MEIKLVTDQMFDDIDTLVRDAFTKSSHGYEGEAELTVALRQSETPTIELAAVDGDVVLGHALLSEATIGKTKGLVLAPLSVHTAHQNEGIGSTLMDALDEIAVDNDYAFISILGDAYYTQFGYVPAADMKVVPPMDIPSEYFHLKAFGPVDAGTLVYAPEFGI</sequence>
<dbReference type="PROSITE" id="PS51186">
    <property type="entry name" value="GNAT"/>
    <property type="match status" value="1"/>
</dbReference>
<dbReference type="AlphaFoldDB" id="A0A075TVI5"/>